<evidence type="ECO:0000313" key="4">
    <source>
        <dbReference type="Proteomes" id="UP000237440"/>
    </source>
</evidence>
<keyword evidence="4" id="KW-1185">Reference proteome</keyword>
<reference evidence="4" key="1">
    <citation type="submission" date="2017-02" db="EMBL/GenBank/DDBJ databases">
        <authorList>
            <person name="Furmanczyk E.M."/>
        </authorList>
    </citation>
    <scope>NUCLEOTIDE SEQUENCE [LARGE SCALE GENOMIC DNA]</scope>
    <source>
        <strain evidence="4">AP3_22</strain>
    </source>
</reference>
<comment type="caution">
    <text evidence="3">The sequence shown here is derived from an EMBL/GenBank/DDBJ whole genome shotgun (WGS) entry which is preliminary data.</text>
</comment>
<dbReference type="Proteomes" id="UP000237440">
    <property type="component" value="Unassembled WGS sequence"/>
</dbReference>
<dbReference type="OrthoDB" id="7003488at2"/>
<proteinExistence type="predicted"/>
<evidence type="ECO:0000313" key="3">
    <source>
        <dbReference type="EMBL" id="POF41083.1"/>
    </source>
</evidence>
<feature type="region of interest" description="Disordered" evidence="2">
    <location>
        <begin position="1233"/>
        <end position="1255"/>
    </location>
</feature>
<protein>
    <submittedName>
        <fullName evidence="3">Uncharacterized protein</fullName>
    </submittedName>
</protein>
<organism evidence="3 4">
    <name type="scientific">Pseudomonas laurylsulfativorans</name>
    <dbReference type="NCBI Taxonomy" id="1943631"/>
    <lineage>
        <taxon>Bacteria</taxon>
        <taxon>Pseudomonadati</taxon>
        <taxon>Pseudomonadota</taxon>
        <taxon>Gammaproteobacteria</taxon>
        <taxon>Pseudomonadales</taxon>
        <taxon>Pseudomonadaceae</taxon>
        <taxon>Pseudomonas</taxon>
    </lineage>
</organism>
<dbReference type="RefSeq" id="WP_103395976.1">
    <property type="nucleotide sequence ID" value="NZ_MUJK01000005.1"/>
</dbReference>
<dbReference type="EMBL" id="MUJK01000005">
    <property type="protein sequence ID" value="POF41083.1"/>
    <property type="molecule type" value="Genomic_DNA"/>
</dbReference>
<evidence type="ECO:0000256" key="2">
    <source>
        <dbReference type="SAM" id="MobiDB-lite"/>
    </source>
</evidence>
<accession>A0A2S3VMQ5</accession>
<keyword evidence="1" id="KW-0175">Coiled coil</keyword>
<gene>
    <name evidence="3" type="ORF">B0D71_17760</name>
</gene>
<evidence type="ECO:0000256" key="1">
    <source>
        <dbReference type="SAM" id="Coils"/>
    </source>
</evidence>
<name>A0A2S3VMQ5_9PSED</name>
<feature type="coiled-coil region" evidence="1">
    <location>
        <begin position="937"/>
        <end position="978"/>
    </location>
</feature>
<sequence>MPYITSPPVLHRLSDDQDALLTQLVTGPSIREVATHALQPALKALYPNVQIDPRLAMVVTPTWTSHDGHVEPGPRHFESLTDALVRHGVAETPVTYLDGEHYLTLQPREQTPTQLPVSIDAIGRLLNELAPLLFVAFQEQQVDYWNQFTRASAPRWQELSKSLRDLWNIEANPDWDSDQHAMAGKLFAYPDKSARRSHDPYQSRACLIDLDALSDAASTHVNILDMAVLIGTLGTRTLILTHTITRGFQAFDSLQELGASLLADTDGRVPGNVLHWRLIEPLGNYFDRLACNLIALQADAIGALANEPAAANPDLAPHISRTTSELDPTGKQSSSRFNRVEQSLPDWMADASSSDLTAYSRHLMDLVTVRNQNAGKSFQDGVKPIREFALDQLREAMLQQHADATQLNLADIEIVVDSVVVWGSFVPLVEPERTTLSLVDLALQNLIALPQGNKSVRSVSAAALPQWMTVSYLEALIARVDIGQNYPALIKRELLADPIASLRRQNLFTSHLRVELPLLALQLKIRKQNGIDETGYRYVAAVVQVLDANRWVDGQEIVIRPLAFRPGWRIGGATDEVTNMFVIGPRQMDKGPCLLYRPMLEQPLSQYPTPANLIYAIKHSPTLRQSVLAWLPDDARANYANYAFTGDRPSVWSISQLLADPLTSLQMSGPISLGQRVLSGNYLATLYKANVNALIELAQRQSLSNAQNRWASYKRAAWTLLNAALPFLGRTVGTAAWIWQVLDDLQQTLDAPDSGDHQQQTSAMTDLLLTLAMVLAHHASTRNPPVRRVREKPMATALEHPEKPALQPVTVVQLPDILGEHPAEQHRQSVTTDAALDLTQTLDRFTVTPPEPLTAPDSGNGIYHHLYRKENTCYAPVGERWFEVAVEDTGEVSIIDSRQQPARTGPALISNQRGEWFVDTRLRLRGGGLSSRRKALKQQNRERIANLKRQLVEFDRERERARTELTDAHNAMKSASDESLPAAQTQFLEKLDRRTQEYALPIEQLKSLNLLDTVPNYRSAMVEMIGTQLFFNQTWLDQRQATFAQSLRETLTLLDAEETASSTGDRATYQKMVDLTEGMIGKIEFAQSRFHELSRLGRGAAEVAGTYRTKLPAFSLSDLKALQVSLARDVCLKEGNSAALNDARSAFERLLDTTNLVIQTSQELMLQDSTWAAGERIEGLNGMLEQFAAIEQSFEDFSLNHNEAVLEQPFKHLRSRISEFQQDTEANLAQLLREQRPVEPRPGPSKPAPASRKRVVKTRFKGTVVGELRPSASGQPVLLDVKSPLTGKVIATFHEKTPGVWVERVPPRRRRPTVQAPDLDSQIAQGQTLLDGVDNFIRQTEASAKKTGRIPVEIEELFQQKAEQLDRSAKMLEQTLTASNTTDTTTTLGADLNVARDRLYAEGYRIRVEMIKQQPPTAARVEWLSSKNEIDIVRSGERRRLKGPRKDYLEEYEIRERGTGQPLWYAHFHYTGPGTPVEAFTAAHLKLRDQRLMAGASDLRSASSSQVIAIYRSEISPQLANSLFFSKASNVKKENGED</sequence>